<name>A0A9J9Q603_ACIET</name>
<keyword evidence="3" id="KW-1185">Reference proteome</keyword>
<evidence type="ECO:0000313" key="3">
    <source>
        <dbReference type="Proteomes" id="UP000000450"/>
    </source>
</evidence>
<evidence type="ECO:0000313" key="2">
    <source>
        <dbReference type="EMBL" id="ACM32162.1"/>
    </source>
</evidence>
<dbReference type="EMBL" id="CP001392">
    <property type="protein sequence ID" value="ACM32162.1"/>
    <property type="molecule type" value="Genomic_DNA"/>
</dbReference>
<accession>A0A9J9Q603</accession>
<reference evidence="2 3" key="1">
    <citation type="journal article" date="2010" name="J. Bacteriol.">
        <title>Completed genome sequence of the anaerobic iron-oxidizing bacterium Acidovorax ebreus strain TPSY.</title>
        <authorList>
            <person name="Byrne-Bailey K.G."/>
            <person name="Weber K.A."/>
            <person name="Chair A.H."/>
            <person name="Bose S."/>
            <person name="Knox T."/>
            <person name="Spanbauer T.L."/>
            <person name="Chertkov O."/>
            <person name="Coates J.D."/>
        </authorList>
    </citation>
    <scope>NUCLEOTIDE SEQUENCE [LARGE SCALE GENOMIC DNA]</scope>
    <source>
        <strain evidence="2 3">TPSY</strain>
    </source>
</reference>
<dbReference type="AlphaFoldDB" id="A0A9J9Q603"/>
<dbReference type="KEGG" id="dia:Dtpsy_0682"/>
<sequence length="242" mass="25393">MQHRAADDRQQHGARAFCGGHPQNPSQDDGNRPGAVQPLQHRRRARQQQEQVGVNSAFLGSLDAGAGGVLEKMASARAYMRGLAQQGIAAALQQAAALSAENLPAQPPRVRAMRCGSGAGPQSPVPAPPWPARLQRPAARAALTCAPAQGYKPAAWRHAAAYWSAFATRRDMNSAPKLRDCLDADVGFIAPPLHAAPGLCAARLPHPLARVAVPYSPAAARSAAALSVLSQVNSGSSRPKWP</sequence>
<evidence type="ECO:0000256" key="1">
    <source>
        <dbReference type="SAM" id="MobiDB-lite"/>
    </source>
</evidence>
<feature type="compositionally biased region" description="Basic and acidic residues" evidence="1">
    <location>
        <begin position="1"/>
        <end position="11"/>
    </location>
</feature>
<dbReference type="Proteomes" id="UP000000450">
    <property type="component" value="Chromosome"/>
</dbReference>
<protein>
    <submittedName>
        <fullName evidence="2">Uncharacterized protein</fullName>
    </submittedName>
</protein>
<gene>
    <name evidence="2" type="ordered locus">Dtpsy_0682</name>
</gene>
<feature type="region of interest" description="Disordered" evidence="1">
    <location>
        <begin position="1"/>
        <end position="52"/>
    </location>
</feature>
<proteinExistence type="predicted"/>
<organism evidence="2 3">
    <name type="scientific">Acidovorax ebreus (strain TPSY)</name>
    <name type="common">Diaphorobacter sp. (strain TPSY)</name>
    <dbReference type="NCBI Taxonomy" id="535289"/>
    <lineage>
        <taxon>Bacteria</taxon>
        <taxon>Pseudomonadati</taxon>
        <taxon>Pseudomonadota</taxon>
        <taxon>Betaproteobacteria</taxon>
        <taxon>Burkholderiales</taxon>
        <taxon>Comamonadaceae</taxon>
        <taxon>Diaphorobacter</taxon>
    </lineage>
</organism>